<evidence type="ECO:0000313" key="1">
    <source>
        <dbReference type="EMBL" id="MBO8474263.1"/>
    </source>
</evidence>
<protein>
    <submittedName>
        <fullName evidence="1">LysO family transporter</fullName>
    </submittedName>
</protein>
<dbReference type="Proteomes" id="UP000823757">
    <property type="component" value="Unassembled WGS sequence"/>
</dbReference>
<comment type="caution">
    <text evidence="1">The sequence shown here is derived from an EMBL/GenBank/DDBJ whole genome shotgun (WGS) entry which is preliminary data.</text>
</comment>
<dbReference type="AlphaFoldDB" id="A0A9D9IKA4"/>
<reference evidence="1" key="2">
    <citation type="journal article" date="2021" name="PeerJ">
        <title>Extensive microbial diversity within the chicken gut microbiome revealed by metagenomics and culture.</title>
        <authorList>
            <person name="Gilroy R."/>
            <person name="Ravi A."/>
            <person name="Getino M."/>
            <person name="Pursley I."/>
            <person name="Horton D.L."/>
            <person name="Alikhan N.F."/>
            <person name="Baker D."/>
            <person name="Gharbi K."/>
            <person name="Hall N."/>
            <person name="Watson M."/>
            <person name="Adriaenssens E.M."/>
            <person name="Foster-Nyarko E."/>
            <person name="Jarju S."/>
            <person name="Secka A."/>
            <person name="Antonio M."/>
            <person name="Oren A."/>
            <person name="Chaudhuri R.R."/>
            <person name="La Ragione R."/>
            <person name="Hildebrand F."/>
            <person name="Pallen M.J."/>
        </authorList>
    </citation>
    <scope>NUCLEOTIDE SEQUENCE</scope>
    <source>
        <strain evidence="1">B1-13419</strain>
    </source>
</reference>
<organism evidence="1 2">
    <name type="scientific">Candidatus Cryptobacteroides faecigallinarum</name>
    <dbReference type="NCBI Taxonomy" id="2840763"/>
    <lineage>
        <taxon>Bacteria</taxon>
        <taxon>Pseudomonadati</taxon>
        <taxon>Bacteroidota</taxon>
        <taxon>Bacteroidia</taxon>
        <taxon>Bacteroidales</taxon>
        <taxon>Candidatus Cryptobacteroides</taxon>
    </lineage>
</organism>
<reference evidence="1" key="1">
    <citation type="submission" date="2020-10" db="EMBL/GenBank/DDBJ databases">
        <authorList>
            <person name="Gilroy R."/>
        </authorList>
    </citation>
    <scope>NUCLEOTIDE SEQUENCE</scope>
    <source>
        <strain evidence="1">B1-13419</strain>
    </source>
</reference>
<dbReference type="GO" id="GO:0015661">
    <property type="term" value="F:L-lysine efflux transmembrane transporter activity"/>
    <property type="evidence" value="ECO:0007669"/>
    <property type="project" value="InterPro"/>
</dbReference>
<name>A0A9D9IKA4_9BACT</name>
<dbReference type="InterPro" id="IPR005642">
    <property type="entry name" value="LysO"/>
</dbReference>
<gene>
    <name evidence="1" type="ORF">IAB91_03100</name>
</gene>
<dbReference type="Pfam" id="PF03956">
    <property type="entry name" value="Lys_export"/>
    <property type="match status" value="1"/>
</dbReference>
<sequence length="57" mass="6450">MKRHFGPFAPVASVGATAMDVCLPVILRVSGSEILPAEYMRILSQKKVFRTEFKDYF</sequence>
<dbReference type="EMBL" id="JADIMD010000043">
    <property type="protein sequence ID" value="MBO8474263.1"/>
    <property type="molecule type" value="Genomic_DNA"/>
</dbReference>
<proteinExistence type="predicted"/>
<evidence type="ECO:0000313" key="2">
    <source>
        <dbReference type="Proteomes" id="UP000823757"/>
    </source>
</evidence>
<accession>A0A9D9IKA4</accession>